<evidence type="ECO:0000256" key="1">
    <source>
        <dbReference type="SAM" id="MobiDB-lite"/>
    </source>
</evidence>
<dbReference type="Gene3D" id="2.60.120.1390">
    <property type="match status" value="2"/>
</dbReference>
<dbReference type="InterPro" id="IPR021345">
    <property type="entry name" value="DUF2961"/>
</dbReference>
<accession>A0ABZ2M8W8</accession>
<dbReference type="PROSITE" id="PS51257">
    <property type="entry name" value="PROKAR_LIPOPROTEIN"/>
    <property type="match status" value="1"/>
</dbReference>
<evidence type="ECO:0000313" key="3">
    <source>
        <dbReference type="Proteomes" id="UP001370348"/>
    </source>
</evidence>
<organism evidence="2 3">
    <name type="scientific">Pendulispora albinea</name>
    <dbReference type="NCBI Taxonomy" id="2741071"/>
    <lineage>
        <taxon>Bacteria</taxon>
        <taxon>Pseudomonadati</taxon>
        <taxon>Myxococcota</taxon>
        <taxon>Myxococcia</taxon>
        <taxon>Myxococcales</taxon>
        <taxon>Sorangiineae</taxon>
        <taxon>Pendulisporaceae</taxon>
        <taxon>Pendulispora</taxon>
    </lineage>
</organism>
<name>A0ABZ2M8W8_9BACT</name>
<feature type="region of interest" description="Disordered" evidence="1">
    <location>
        <begin position="24"/>
        <end position="50"/>
    </location>
</feature>
<proteinExistence type="predicted"/>
<protein>
    <submittedName>
        <fullName evidence="2">DUF2961 domain-containing protein</fullName>
    </submittedName>
</protein>
<sequence length="839" mass="92061">MRMYSASVTVAIATLWLTACQGDGGTDEKLDTRSRTEQQGAAIAAKHGAPNGAEGGAGAIGFPAMTAFSDLARLPYGHHSQHASSFDRTGGNDDWSKGNHFFYTDEHGDKVLLDAVGPGCVYRTWFTGQSPDQRIHFYFDGERTPRVDMALGDLFSGTRAPFLAPLVRDRFDSSGGFISYVPLPFAKSLRITLSPGSEGRDPYFNFDYHLYDASEPVTTFTGDEDGSAARALWSRSGADPKSTADGAAEVDATFGLSPGESRTLLDVDGPRQITRIHASIAGVAPVPYPGDYRDSGRAHKGASRFTVAIDPANEGVVLQRRLDYHVKDQAADVYVDDTLAGTWLVRGEDATTSWRDAFFQLPKALTEGKRAIDVRVQFKSSANDYNEFFYWVYSRVDGADLLTDVLDVGTAASESAHDYAILGQTWLGDRTFQYPKGVKFAGPLNDLWIRITWNGEARPAVFAPLGSFFAQGQLGPGLSTGLAAGMNADGTMYMFFPMPFAAHATIELVNQGTARIDDVWFDVKHAPFTGSFDDVGTFRAAYNTARPSTQGKDLVFLDTEGAGRIVGVVESVRGQKTIDPEPHLPSFFLEGDERAHIDDRRTPSLHGTGTEDFFNGGWYFDQGFFSLPTHGFVAGDLTGTNPNTRAMYRFFTSDSISFDKHVRLTIEHGGTDEIPVEAWTLTYYYWQPEPRLRWSDTLAIGDDASESGHGYAITQQSWQGSRAFTFEGEDTTPLFASGRAHKGTSAFTLAIDPNNRGVVLRRLLAQHIGRQLAHVSVDGARVTDWYTPGGNPTHEWLEDEIYLPAEVTANRSSIRVTIEFVSSAVDYNEFEYRAYSVLP</sequence>
<dbReference type="Proteomes" id="UP001370348">
    <property type="component" value="Chromosome"/>
</dbReference>
<dbReference type="RefSeq" id="WP_394828585.1">
    <property type="nucleotide sequence ID" value="NZ_CP089984.1"/>
</dbReference>
<dbReference type="EMBL" id="CP089984">
    <property type="protein sequence ID" value="WXB18959.1"/>
    <property type="molecule type" value="Genomic_DNA"/>
</dbReference>
<feature type="compositionally biased region" description="Basic and acidic residues" evidence="1">
    <location>
        <begin position="26"/>
        <end position="36"/>
    </location>
</feature>
<evidence type="ECO:0000313" key="2">
    <source>
        <dbReference type="EMBL" id="WXB18959.1"/>
    </source>
</evidence>
<reference evidence="2 3" key="1">
    <citation type="submission" date="2021-12" db="EMBL/GenBank/DDBJ databases">
        <title>Discovery of the Pendulisporaceae a myxobacterial family with distinct sporulation behavior and unique specialized metabolism.</title>
        <authorList>
            <person name="Garcia R."/>
            <person name="Popoff A."/>
            <person name="Bader C.D."/>
            <person name="Loehr J."/>
            <person name="Walesch S."/>
            <person name="Walt C."/>
            <person name="Boldt J."/>
            <person name="Bunk B."/>
            <person name="Haeckl F.J.F.P.J."/>
            <person name="Gunesch A.P."/>
            <person name="Birkelbach J."/>
            <person name="Nuebel U."/>
            <person name="Pietschmann T."/>
            <person name="Bach T."/>
            <person name="Mueller R."/>
        </authorList>
    </citation>
    <scope>NUCLEOTIDE SEQUENCE [LARGE SCALE GENOMIC DNA]</scope>
    <source>
        <strain evidence="2 3">MSr11954</strain>
    </source>
</reference>
<dbReference type="Pfam" id="PF11175">
    <property type="entry name" value="DUF2961"/>
    <property type="match status" value="2"/>
</dbReference>
<keyword evidence="3" id="KW-1185">Reference proteome</keyword>
<gene>
    <name evidence="2" type="ORF">LZC94_17190</name>
</gene>